<organism evidence="2 3">
    <name type="scientific">Candidatus Campbellbacteria bacterium CG10_big_fil_rev_8_21_14_0_10_35_52</name>
    <dbReference type="NCBI Taxonomy" id="1974527"/>
    <lineage>
        <taxon>Bacteria</taxon>
        <taxon>Candidatus Campbelliibacteriota</taxon>
    </lineage>
</organism>
<dbReference type="InterPro" id="IPR011467">
    <property type="entry name" value="DUF1573"/>
</dbReference>
<reference evidence="3" key="1">
    <citation type="submission" date="2017-09" db="EMBL/GenBank/DDBJ databases">
        <title>Depth-based differentiation of microbial function through sediment-hosted aquifers and enrichment of novel symbionts in the deep terrestrial subsurface.</title>
        <authorList>
            <person name="Probst A.J."/>
            <person name="Ladd B."/>
            <person name="Jarett J.K."/>
            <person name="Geller-Mcgrath D.E."/>
            <person name="Sieber C.M.K."/>
            <person name="Emerson J.B."/>
            <person name="Anantharaman K."/>
            <person name="Thomas B.C."/>
            <person name="Malmstrom R."/>
            <person name="Stieglmeier M."/>
            <person name="Klingl A."/>
            <person name="Woyke T."/>
            <person name="Ryan C.M."/>
            <person name="Banfield J.F."/>
        </authorList>
    </citation>
    <scope>NUCLEOTIDE SEQUENCE [LARGE SCALE GENOMIC DNA]</scope>
</reference>
<protein>
    <recommendedName>
        <fullName evidence="4">DUF1573 domain-containing protein</fullName>
    </recommendedName>
</protein>
<keyword evidence="1" id="KW-0472">Membrane</keyword>
<dbReference type="EMBL" id="PFAA01000046">
    <property type="protein sequence ID" value="PIT96575.1"/>
    <property type="molecule type" value="Genomic_DNA"/>
</dbReference>
<sequence>MTNKISNGMNKYIVGIIGILAIIFLVFAVDAQNNKKQEENKQVASVITVEKTMYNFGDIDIFDGKVSATYTLKNEGDEDVKIISAVTSCACTEGEIGNMRFGMHSATGEQVIIPAGGEEILTATFDPLAHGPNGTGKATRQLMLKTNSTETPEIEVRFEANVIKNKNE</sequence>
<evidence type="ECO:0000313" key="2">
    <source>
        <dbReference type="EMBL" id="PIT96575.1"/>
    </source>
</evidence>
<accession>A0A2M6WUW0</accession>
<dbReference type="Proteomes" id="UP000230481">
    <property type="component" value="Unassembled WGS sequence"/>
</dbReference>
<dbReference type="Gene3D" id="2.60.40.10">
    <property type="entry name" value="Immunoglobulins"/>
    <property type="match status" value="1"/>
</dbReference>
<dbReference type="InterPro" id="IPR013783">
    <property type="entry name" value="Ig-like_fold"/>
</dbReference>
<evidence type="ECO:0000313" key="3">
    <source>
        <dbReference type="Proteomes" id="UP000230481"/>
    </source>
</evidence>
<name>A0A2M6WUW0_9BACT</name>
<proteinExistence type="predicted"/>
<evidence type="ECO:0000256" key="1">
    <source>
        <dbReference type="SAM" id="Phobius"/>
    </source>
</evidence>
<keyword evidence="1" id="KW-0812">Transmembrane</keyword>
<dbReference type="Pfam" id="PF07610">
    <property type="entry name" value="DUF1573"/>
    <property type="match status" value="1"/>
</dbReference>
<evidence type="ECO:0008006" key="4">
    <source>
        <dbReference type="Google" id="ProtNLM"/>
    </source>
</evidence>
<gene>
    <name evidence="2" type="ORF">COT82_02510</name>
</gene>
<comment type="caution">
    <text evidence="2">The sequence shown here is derived from an EMBL/GenBank/DDBJ whole genome shotgun (WGS) entry which is preliminary data.</text>
</comment>
<keyword evidence="1" id="KW-1133">Transmembrane helix</keyword>
<feature type="transmembrane region" description="Helical" evidence="1">
    <location>
        <begin position="12"/>
        <end position="31"/>
    </location>
</feature>
<dbReference type="AlphaFoldDB" id="A0A2M6WUW0"/>